<reference evidence="2" key="1">
    <citation type="journal article" date="2019" name="Int. J. Syst. Evol. Microbiol.">
        <title>The Global Catalogue of Microorganisms (GCM) 10K type strain sequencing project: providing services to taxonomists for standard genome sequencing and annotation.</title>
        <authorList>
            <consortium name="The Broad Institute Genomics Platform"/>
            <consortium name="The Broad Institute Genome Sequencing Center for Infectious Disease"/>
            <person name="Wu L."/>
            <person name="Ma J."/>
        </authorList>
    </citation>
    <scope>NUCLEOTIDE SEQUENCE [LARGE SCALE GENOMIC DNA]</scope>
    <source>
        <strain evidence="2">YJ-61-S</strain>
    </source>
</reference>
<dbReference type="Proteomes" id="UP001596043">
    <property type="component" value="Unassembled WGS sequence"/>
</dbReference>
<sequence length="139" mass="16895">MAIKKKGQLTTSSEWAKHLRKYMKKQFWKGERNAEKRLIHEELYKTDNLLWQFNELIKNLISMSMSLEKQNDFYGLGATADEMLEDFYSYYTLNKSRFFEKELINEEIKNSLDNIDNLTNKWTSEKDEDFWFEMAKYEN</sequence>
<gene>
    <name evidence="1" type="ORF">ACFO3O_10020</name>
</gene>
<name>A0ABV9HVR2_9FLAO</name>
<dbReference type="EMBL" id="JBHSFV010000005">
    <property type="protein sequence ID" value="MFC4634244.1"/>
    <property type="molecule type" value="Genomic_DNA"/>
</dbReference>
<organism evidence="1 2">
    <name type="scientific">Dokdonia ponticola</name>
    <dbReference type="NCBI Taxonomy" id="2041041"/>
    <lineage>
        <taxon>Bacteria</taxon>
        <taxon>Pseudomonadati</taxon>
        <taxon>Bacteroidota</taxon>
        <taxon>Flavobacteriia</taxon>
        <taxon>Flavobacteriales</taxon>
        <taxon>Flavobacteriaceae</taxon>
        <taxon>Dokdonia</taxon>
    </lineage>
</organism>
<dbReference type="RefSeq" id="WP_379978469.1">
    <property type="nucleotide sequence ID" value="NZ_JBHSFV010000005.1"/>
</dbReference>
<evidence type="ECO:0000313" key="1">
    <source>
        <dbReference type="EMBL" id="MFC4634244.1"/>
    </source>
</evidence>
<protein>
    <submittedName>
        <fullName evidence="1">Uncharacterized protein</fullName>
    </submittedName>
</protein>
<comment type="caution">
    <text evidence="1">The sequence shown here is derived from an EMBL/GenBank/DDBJ whole genome shotgun (WGS) entry which is preliminary data.</text>
</comment>
<accession>A0ABV9HVR2</accession>
<evidence type="ECO:0000313" key="2">
    <source>
        <dbReference type="Proteomes" id="UP001596043"/>
    </source>
</evidence>
<keyword evidence="2" id="KW-1185">Reference proteome</keyword>
<proteinExistence type="predicted"/>